<comment type="caution">
    <text evidence="1">The sequence shown here is derived from an EMBL/GenBank/DDBJ whole genome shotgun (WGS) entry which is preliminary data.</text>
</comment>
<dbReference type="Proteomes" id="UP000663868">
    <property type="component" value="Unassembled WGS sequence"/>
</dbReference>
<dbReference type="EMBL" id="CAJOBB010014498">
    <property type="protein sequence ID" value="CAF4305252.1"/>
    <property type="molecule type" value="Genomic_DNA"/>
</dbReference>
<proteinExistence type="predicted"/>
<evidence type="ECO:0000313" key="1">
    <source>
        <dbReference type="EMBL" id="CAF4305252.1"/>
    </source>
</evidence>
<dbReference type="AlphaFoldDB" id="A0A820ICJ9"/>
<organism evidence="1 2">
    <name type="scientific">Adineta steineri</name>
    <dbReference type="NCBI Taxonomy" id="433720"/>
    <lineage>
        <taxon>Eukaryota</taxon>
        <taxon>Metazoa</taxon>
        <taxon>Spiralia</taxon>
        <taxon>Gnathifera</taxon>
        <taxon>Rotifera</taxon>
        <taxon>Eurotatoria</taxon>
        <taxon>Bdelloidea</taxon>
        <taxon>Adinetida</taxon>
        <taxon>Adinetidae</taxon>
        <taxon>Adineta</taxon>
    </lineage>
</organism>
<reference evidence="1" key="1">
    <citation type="submission" date="2021-02" db="EMBL/GenBank/DDBJ databases">
        <authorList>
            <person name="Nowell W R."/>
        </authorList>
    </citation>
    <scope>NUCLEOTIDE SEQUENCE</scope>
</reference>
<name>A0A820ICJ9_9BILA</name>
<gene>
    <name evidence="1" type="ORF">KXQ929_LOCUS45757</name>
</gene>
<accession>A0A820ICJ9</accession>
<sequence length="281" mass="33039">MLNENEYTHILQLIQKKLFHLEYSHIMSIPKIDLHVEQDNQFNNLSLFSNLSEQEKIQSGHIIGIDSLFDKSSSPSNRTYRAESSIVETYAIDQYLLEMFLSNINMIRLIYNEIALHMLINMYQQPIHLLNYAQIKVLLDEHASFYRNESIHDLFTIQLKRNERLFILIGTMQREDDDYFLDGPQLVTVNQSTSFHCTVNQLVIAYTWTLDDEQECLQIVRSFTTSFRLSDSAIVYPSFSDYPADFLPQNHSLMQFARSAAHTSNIQLIPMQTMDRYYERI</sequence>
<evidence type="ECO:0000313" key="2">
    <source>
        <dbReference type="Proteomes" id="UP000663868"/>
    </source>
</evidence>
<protein>
    <submittedName>
        <fullName evidence="1">Uncharacterized protein</fullName>
    </submittedName>
</protein>